<evidence type="ECO:0000256" key="2">
    <source>
        <dbReference type="ARBA" id="ARBA00004953"/>
    </source>
</evidence>
<dbReference type="PANTHER" id="PTHR34308:SF1">
    <property type="entry name" value="COBALAMIN BIOSYNTHESIS PROTEIN CBIB"/>
    <property type="match status" value="1"/>
</dbReference>
<dbReference type="GO" id="GO:0048472">
    <property type="term" value="F:threonine-phosphate decarboxylase activity"/>
    <property type="evidence" value="ECO:0007669"/>
    <property type="project" value="InterPro"/>
</dbReference>
<name>A0A9D1WPV8_9FIRM</name>
<evidence type="ECO:0000256" key="5">
    <source>
        <dbReference type="ARBA" id="ARBA00022573"/>
    </source>
</evidence>
<dbReference type="Pfam" id="PF03186">
    <property type="entry name" value="CobD_Cbib"/>
    <property type="match status" value="1"/>
</dbReference>
<reference evidence="10" key="2">
    <citation type="submission" date="2021-04" db="EMBL/GenBank/DDBJ databases">
        <authorList>
            <person name="Gilroy R."/>
        </authorList>
    </citation>
    <scope>NUCLEOTIDE SEQUENCE</scope>
    <source>
        <strain evidence="10">CHK188-5543</strain>
    </source>
</reference>
<evidence type="ECO:0000256" key="6">
    <source>
        <dbReference type="ARBA" id="ARBA00022692"/>
    </source>
</evidence>
<organism evidence="10 11">
    <name type="scientific">Candidatus Anaerotruncus excrementipullorum</name>
    <dbReference type="NCBI Taxonomy" id="2838465"/>
    <lineage>
        <taxon>Bacteria</taxon>
        <taxon>Bacillati</taxon>
        <taxon>Bacillota</taxon>
        <taxon>Clostridia</taxon>
        <taxon>Eubacteriales</taxon>
        <taxon>Oscillospiraceae</taxon>
        <taxon>Anaerotruncus</taxon>
    </lineage>
</organism>
<sequence>MRILLAVGLGCLLDLVLGDPLWMPHPVRWMGRWIAWLERALRRRFPDTPKSLRAAGCLLAVGTVLPAGLLCWGALSLAGRLHPLAGFLLESWVCCQCLAARSLASESLAVLHALKTEGLPAARRAVGRIVGRDTQNLDEAGVTRAAVETVAENTSDGVVAPLFWLLVGGAPLGLCYKAVNTLDSMVGYRNERYLDFGRCSARLDDLANWLPARLAALLMILAAFLIGEDGRGAAAIWRRDRRKHPSPNSAQTESACAGALGVQLAGPAYYGGVLHEKPTLGDCRRPICPQDIWRAVKLMWGTSFLALAAFGAVRLLLIWLW</sequence>
<evidence type="ECO:0000256" key="4">
    <source>
        <dbReference type="ARBA" id="ARBA00022475"/>
    </source>
</evidence>
<dbReference type="InterPro" id="IPR004485">
    <property type="entry name" value="Cobalamin_biosynth_CobD/CbiB"/>
</dbReference>
<keyword evidence="8 9" id="KW-0472">Membrane</keyword>
<comment type="caution">
    <text evidence="10">The sequence shown here is derived from an EMBL/GenBank/DDBJ whole genome shotgun (WGS) entry which is preliminary data.</text>
</comment>
<comment type="caution">
    <text evidence="9">Lacks conserved residue(s) required for the propagation of feature annotation.</text>
</comment>
<feature type="transmembrane region" description="Helical" evidence="9">
    <location>
        <begin position="52"/>
        <end position="75"/>
    </location>
</feature>
<dbReference type="GO" id="GO:0005886">
    <property type="term" value="C:plasma membrane"/>
    <property type="evidence" value="ECO:0007669"/>
    <property type="project" value="UniProtKB-SubCell"/>
</dbReference>
<keyword evidence="5 9" id="KW-0169">Cobalamin biosynthesis</keyword>
<evidence type="ECO:0000256" key="1">
    <source>
        <dbReference type="ARBA" id="ARBA00004651"/>
    </source>
</evidence>
<dbReference type="Proteomes" id="UP000886800">
    <property type="component" value="Unassembled WGS sequence"/>
</dbReference>
<evidence type="ECO:0000256" key="8">
    <source>
        <dbReference type="ARBA" id="ARBA00023136"/>
    </source>
</evidence>
<reference evidence="10" key="1">
    <citation type="journal article" date="2021" name="PeerJ">
        <title>Extensive microbial diversity within the chicken gut microbiome revealed by metagenomics and culture.</title>
        <authorList>
            <person name="Gilroy R."/>
            <person name="Ravi A."/>
            <person name="Getino M."/>
            <person name="Pursley I."/>
            <person name="Horton D.L."/>
            <person name="Alikhan N.F."/>
            <person name="Baker D."/>
            <person name="Gharbi K."/>
            <person name="Hall N."/>
            <person name="Watson M."/>
            <person name="Adriaenssens E.M."/>
            <person name="Foster-Nyarko E."/>
            <person name="Jarju S."/>
            <person name="Secka A."/>
            <person name="Antonio M."/>
            <person name="Oren A."/>
            <person name="Chaudhuri R.R."/>
            <person name="La Ragione R."/>
            <person name="Hildebrand F."/>
            <person name="Pallen M.J."/>
        </authorList>
    </citation>
    <scope>NUCLEOTIDE SEQUENCE</scope>
    <source>
        <strain evidence="10">CHK188-5543</strain>
    </source>
</reference>
<evidence type="ECO:0000313" key="10">
    <source>
        <dbReference type="EMBL" id="HIX64938.1"/>
    </source>
</evidence>
<evidence type="ECO:0000256" key="3">
    <source>
        <dbReference type="ARBA" id="ARBA00006263"/>
    </source>
</evidence>
<dbReference type="AlphaFoldDB" id="A0A9D1WPV8"/>
<proteinExistence type="inferred from homology"/>
<comment type="subcellular location">
    <subcellularLocation>
        <location evidence="1 9">Cell membrane</location>
        <topology evidence="1 9">Multi-pass membrane protein</topology>
    </subcellularLocation>
</comment>
<dbReference type="PANTHER" id="PTHR34308">
    <property type="entry name" value="COBALAMIN BIOSYNTHESIS PROTEIN CBIB"/>
    <property type="match status" value="1"/>
</dbReference>
<evidence type="ECO:0000256" key="9">
    <source>
        <dbReference type="HAMAP-Rule" id="MF_00024"/>
    </source>
</evidence>
<keyword evidence="7 9" id="KW-1133">Transmembrane helix</keyword>
<evidence type="ECO:0000313" key="11">
    <source>
        <dbReference type="Proteomes" id="UP000886800"/>
    </source>
</evidence>
<comment type="pathway">
    <text evidence="2 9">Cofactor biosynthesis; adenosylcobalamin biosynthesis.</text>
</comment>
<keyword evidence="4 9" id="KW-1003">Cell membrane</keyword>
<feature type="transmembrane region" description="Helical" evidence="9">
    <location>
        <begin position="298"/>
        <end position="320"/>
    </location>
</feature>
<gene>
    <name evidence="10" type="primary">cbiB</name>
    <name evidence="9" type="synonym">cobD</name>
    <name evidence="10" type="ORF">H9736_01680</name>
</gene>
<keyword evidence="6 9" id="KW-0812">Transmembrane</keyword>
<protein>
    <recommendedName>
        <fullName evidence="9">Cobalamin biosynthesis protein CobD</fullName>
    </recommendedName>
</protein>
<dbReference type="NCBIfam" id="TIGR00380">
    <property type="entry name" value="cobal_cbiB"/>
    <property type="match status" value="1"/>
</dbReference>
<dbReference type="HAMAP" id="MF_00024">
    <property type="entry name" value="CobD_CbiB"/>
    <property type="match status" value="1"/>
</dbReference>
<dbReference type="EMBL" id="DXES01000033">
    <property type="protein sequence ID" value="HIX64938.1"/>
    <property type="molecule type" value="Genomic_DNA"/>
</dbReference>
<comment type="similarity">
    <text evidence="3 9">Belongs to the CobD/CbiB family.</text>
</comment>
<evidence type="ECO:0000256" key="7">
    <source>
        <dbReference type="ARBA" id="ARBA00022989"/>
    </source>
</evidence>
<dbReference type="GO" id="GO:0015420">
    <property type="term" value="F:ABC-type vitamin B12 transporter activity"/>
    <property type="evidence" value="ECO:0007669"/>
    <property type="project" value="UniProtKB-UniRule"/>
</dbReference>
<dbReference type="GO" id="GO:0009236">
    <property type="term" value="P:cobalamin biosynthetic process"/>
    <property type="evidence" value="ECO:0007669"/>
    <property type="project" value="UniProtKB-UniRule"/>
</dbReference>
<comment type="function">
    <text evidence="9">Converts cobyric acid to cobinamide by the addition of aminopropanol on the F carboxylic group.</text>
</comment>
<accession>A0A9D1WPV8</accession>